<name>A0AAU9PNK4_9ASTR</name>
<gene>
    <name evidence="3" type="ORF">LVIROSA_LOCUS37009</name>
</gene>
<dbReference type="GO" id="GO:0003677">
    <property type="term" value="F:DNA binding"/>
    <property type="evidence" value="ECO:0007669"/>
    <property type="project" value="InterPro"/>
</dbReference>
<proteinExistence type="predicted"/>
<dbReference type="Proteomes" id="UP001157418">
    <property type="component" value="Unassembled WGS sequence"/>
</dbReference>
<feature type="domain" description="Copper-fist" evidence="2">
    <location>
        <begin position="129"/>
        <end position="171"/>
    </location>
</feature>
<keyword evidence="4" id="KW-1185">Reference proteome</keyword>
<comment type="caution">
    <text evidence="3">The sequence shown here is derived from an EMBL/GenBank/DDBJ whole genome shotgun (WGS) entry which is preliminary data.</text>
</comment>
<dbReference type="PROSITE" id="PS50073">
    <property type="entry name" value="COPPER_FIST_2"/>
    <property type="match status" value="1"/>
</dbReference>
<evidence type="ECO:0000259" key="2">
    <source>
        <dbReference type="PROSITE" id="PS50073"/>
    </source>
</evidence>
<reference evidence="3 4" key="1">
    <citation type="submission" date="2022-01" db="EMBL/GenBank/DDBJ databases">
        <authorList>
            <person name="Xiong W."/>
            <person name="Schranz E."/>
        </authorList>
    </citation>
    <scope>NUCLEOTIDE SEQUENCE [LARGE SCALE GENOMIC DNA]</scope>
</reference>
<evidence type="ECO:0000313" key="4">
    <source>
        <dbReference type="Proteomes" id="UP001157418"/>
    </source>
</evidence>
<evidence type="ECO:0000256" key="1">
    <source>
        <dbReference type="SAM" id="MobiDB-lite"/>
    </source>
</evidence>
<dbReference type="GO" id="GO:0003700">
    <property type="term" value="F:DNA-binding transcription factor activity"/>
    <property type="evidence" value="ECO:0007669"/>
    <property type="project" value="InterPro"/>
</dbReference>
<organism evidence="3 4">
    <name type="scientific">Lactuca virosa</name>
    <dbReference type="NCBI Taxonomy" id="75947"/>
    <lineage>
        <taxon>Eukaryota</taxon>
        <taxon>Viridiplantae</taxon>
        <taxon>Streptophyta</taxon>
        <taxon>Embryophyta</taxon>
        <taxon>Tracheophyta</taxon>
        <taxon>Spermatophyta</taxon>
        <taxon>Magnoliopsida</taxon>
        <taxon>eudicotyledons</taxon>
        <taxon>Gunneridae</taxon>
        <taxon>Pentapetalae</taxon>
        <taxon>asterids</taxon>
        <taxon>campanulids</taxon>
        <taxon>Asterales</taxon>
        <taxon>Asteraceae</taxon>
        <taxon>Cichorioideae</taxon>
        <taxon>Cichorieae</taxon>
        <taxon>Lactucinae</taxon>
        <taxon>Lactuca</taxon>
    </lineage>
</organism>
<dbReference type="GO" id="GO:0005507">
    <property type="term" value="F:copper ion binding"/>
    <property type="evidence" value="ECO:0007669"/>
    <property type="project" value="InterPro"/>
</dbReference>
<dbReference type="AlphaFoldDB" id="A0AAU9PNK4"/>
<accession>A0AAU9PNK4</accession>
<feature type="region of interest" description="Disordered" evidence="1">
    <location>
        <begin position="146"/>
        <end position="168"/>
    </location>
</feature>
<sequence length="263" mass="30739">MTMMENTNTFGNIWRRRTSLKQMEKTNISKNRWRRLTLDMISPSVFSISIDNRRVQQFVMGVFLFIWTDFQEEEEDGTAEVKSHKPSFRKKLLQDQKSTSKLNILLHQQSILDVKIFRKKDATDEDDIIKVSSTRNYTCKNCLQRGHNTRSCKNPTQNRPPKLKKKRGRPRIHIPVTNIVYETRDAETQVKIKDMRDSGYTSVEIEEALSVEKDEEGIIDKTQLLVYDKHTRRSERIVKIKLSKPVYDKDGGGSCIEKALTLD</sequence>
<protein>
    <recommendedName>
        <fullName evidence="2">Copper-fist domain-containing protein</fullName>
    </recommendedName>
</protein>
<dbReference type="InterPro" id="IPR001083">
    <property type="entry name" value="Cu_fist_DNA-bd_dom"/>
</dbReference>
<evidence type="ECO:0000313" key="3">
    <source>
        <dbReference type="EMBL" id="CAH1451662.1"/>
    </source>
</evidence>
<dbReference type="EMBL" id="CAKMRJ010005745">
    <property type="protein sequence ID" value="CAH1451662.1"/>
    <property type="molecule type" value="Genomic_DNA"/>
</dbReference>